<sequence length="218" mass="24610">MLVFFLNAFVLVPAILFSTFNCGKFEIPNEIPSKIRRNKKKKHLSLGNDEGRLKELPNDKIKSTTSTTSHRKSCVDNWKAKRKDSVKNRDRFKKPEQNHFVTNDPNYQILNKINIVFEDKKKNNIPPAYSMSPPEGFMAQKTIMAAPVIKVPEHKLAPTDDRNYQTLANLAPCFDEKKPANSKPPMAIQTIMGVVTPAALDHGTNLAPATIKLLPTWT</sequence>
<protein>
    <submittedName>
        <fullName evidence="2">Uncharacterized protein</fullName>
    </submittedName>
</protein>
<evidence type="ECO:0000313" key="2">
    <source>
        <dbReference type="WBParaSite" id="RSKR_0000714600.1"/>
    </source>
</evidence>
<accession>A0AC35U423</accession>
<evidence type="ECO:0000313" key="1">
    <source>
        <dbReference type="Proteomes" id="UP000095286"/>
    </source>
</evidence>
<dbReference type="Proteomes" id="UP000095286">
    <property type="component" value="Unplaced"/>
</dbReference>
<name>A0AC35U423_9BILA</name>
<proteinExistence type="predicted"/>
<dbReference type="WBParaSite" id="RSKR_0000714600.1">
    <property type="protein sequence ID" value="RSKR_0000714600.1"/>
    <property type="gene ID" value="RSKR_0000714600"/>
</dbReference>
<reference evidence="2" key="1">
    <citation type="submission" date="2016-11" db="UniProtKB">
        <authorList>
            <consortium name="WormBaseParasite"/>
        </authorList>
    </citation>
    <scope>IDENTIFICATION</scope>
    <source>
        <strain evidence="2">KR3021</strain>
    </source>
</reference>
<organism evidence="1 2">
    <name type="scientific">Rhabditophanes sp. KR3021</name>
    <dbReference type="NCBI Taxonomy" id="114890"/>
    <lineage>
        <taxon>Eukaryota</taxon>
        <taxon>Metazoa</taxon>
        <taxon>Ecdysozoa</taxon>
        <taxon>Nematoda</taxon>
        <taxon>Chromadorea</taxon>
        <taxon>Rhabditida</taxon>
        <taxon>Tylenchina</taxon>
        <taxon>Panagrolaimomorpha</taxon>
        <taxon>Strongyloidoidea</taxon>
        <taxon>Alloionematidae</taxon>
        <taxon>Rhabditophanes</taxon>
    </lineage>
</organism>